<dbReference type="HOGENOM" id="CLU_047673_0_0_3"/>
<evidence type="ECO:0000259" key="1">
    <source>
        <dbReference type="Pfam" id="PF13546"/>
    </source>
</evidence>
<dbReference type="OrthoDB" id="53473at2"/>
<reference evidence="6" key="2">
    <citation type="journal article" date="2013" name="Proc. Natl. Acad. Sci. U.S.A.">
        <title>Improving the coverage of the cyanobacterial phylum using diversity-driven genome sequencing.</title>
        <authorList>
            <person name="Shih P.M."/>
            <person name="Wu D."/>
            <person name="Latifi A."/>
            <person name="Axen S.D."/>
            <person name="Fewer D.P."/>
            <person name="Talla E."/>
            <person name="Calteau A."/>
            <person name="Cai F."/>
            <person name="Tandeau de Marsac N."/>
            <person name="Rippka R."/>
            <person name="Herdman M."/>
            <person name="Sivonen K."/>
            <person name="Coursin T."/>
            <person name="Laurent T."/>
            <person name="Goodwin L."/>
            <person name="Nolan M."/>
            <person name="Davenport K.W."/>
            <person name="Han C.S."/>
            <person name="Rubin E.M."/>
            <person name="Eisen J.A."/>
            <person name="Woyke T."/>
            <person name="Gugger M."/>
            <person name="Kerfeld C.A."/>
        </authorList>
    </citation>
    <scope>NUCLEOTIDE SEQUENCE [LARGE SCALE GENOMIC DNA]</scope>
    <source>
        <strain evidence="6">ATCC 29371 / PCC 7437</strain>
    </source>
</reference>
<evidence type="ECO:0000313" key="3">
    <source>
        <dbReference type="EMBL" id="AFZ35068.1"/>
    </source>
</evidence>
<dbReference type="eggNOG" id="COG3385">
    <property type="taxonomic scope" value="Bacteria"/>
</dbReference>
<dbReference type="EMBL" id="CP003653">
    <property type="protein sequence ID" value="AFZ35068.1"/>
    <property type="molecule type" value="Genomic_DNA"/>
</dbReference>
<evidence type="ECO:0000313" key="6">
    <source>
        <dbReference type="Proteomes" id="UP000010473"/>
    </source>
</evidence>
<proteinExistence type="predicted"/>
<dbReference type="EMBL" id="CP003653">
    <property type="protein sequence ID" value="AFZ36574.1"/>
    <property type="molecule type" value="Genomic_DNA"/>
</dbReference>
<dbReference type="KEGG" id="scs:Sta7437_3060"/>
<sequence length="451" mass="52073">MSFNLPVEIISILLPFAGLFSKKVWNYVQIMLIGAILATGKRTVTSILEVMGLSAESNFQNYHRVLNRAVWSNLQASKILLTTLVMTFIPCGIVVCGIDDTIERRKGKKIKAKGIYRDPVRSSHSHFVKVSGLRWLSMMLLVEIPWAKKVWGLPFFTTLAPSERYHQQLQHRHKKLTDWARQMIFQVRRWLWNRELVVVADSSFTCLELLSSVSQTTSTSMITRLRLDAALYEPAPSRPTGTMGRPRLKGTRLPNLEQILIDADTQWSKITLSNWYGEANRPVEMSTGVAVWYHTGLPVVPIRWVLVRDPLDKFRPQALLCTNQRYQSQQILEWFSRRWQIEVTFEEARRHLGMETQRQWSDLAIARTTPLILGLFSLVTLLAHRLQANFTWTTRQKSWYVKSLPTFSDALALVRRFLWASTFSISSKPTDIIKVPRSLFNRLRDLAIYAA</sequence>
<dbReference type="KEGG" id="scs:Sta7437_0465"/>
<name>K9XWY4_STAC7</name>
<gene>
    <name evidence="2" type="ordered locus">Sta7437_0465</name>
    <name evidence="3" type="ordered locus">Sta7437_1501</name>
    <name evidence="4" type="ordered locus">Sta7437_3060</name>
    <name evidence="5" type="ordered locus">Sta7437_3602</name>
</gene>
<evidence type="ECO:0000313" key="4">
    <source>
        <dbReference type="EMBL" id="AFZ36574.1"/>
    </source>
</evidence>
<evidence type="ECO:0000313" key="5">
    <source>
        <dbReference type="EMBL" id="AFZ37100.1"/>
    </source>
</evidence>
<dbReference type="PATRIC" id="fig|111780.3.peg.1565"/>
<organism evidence="4 6">
    <name type="scientific">Stanieria cyanosphaera (strain ATCC 29371 / PCC 7437)</name>
    <dbReference type="NCBI Taxonomy" id="111780"/>
    <lineage>
        <taxon>Bacteria</taxon>
        <taxon>Bacillati</taxon>
        <taxon>Cyanobacteriota</taxon>
        <taxon>Cyanophyceae</taxon>
        <taxon>Pleurocapsales</taxon>
        <taxon>Dermocarpellaceae</taxon>
        <taxon>Stanieria</taxon>
    </lineage>
</organism>
<dbReference type="SUPFAM" id="SSF53098">
    <property type="entry name" value="Ribonuclease H-like"/>
    <property type="match status" value="1"/>
</dbReference>
<dbReference type="RefSeq" id="WP_015191746.1">
    <property type="nucleotide sequence ID" value="NC_019748.1"/>
</dbReference>
<dbReference type="AlphaFoldDB" id="K9XWY4"/>
<accession>K9XWY4</accession>
<dbReference type="Pfam" id="PF13546">
    <property type="entry name" value="DDE_5"/>
    <property type="match status" value="1"/>
</dbReference>
<dbReference type="KEGG" id="scs:Sta7437_3602"/>
<dbReference type="InterPro" id="IPR038721">
    <property type="entry name" value="IS701-like_DDE_dom"/>
</dbReference>
<dbReference type="EMBL" id="CP003653">
    <property type="protein sequence ID" value="AFZ34073.1"/>
    <property type="molecule type" value="Genomic_DNA"/>
</dbReference>
<dbReference type="Proteomes" id="UP000010473">
    <property type="component" value="Chromosome"/>
</dbReference>
<keyword evidence="6" id="KW-1185">Reference proteome</keyword>
<protein>
    <recommendedName>
        <fullName evidence="1">Transposase IS701-like DDE domain-containing protein</fullName>
    </recommendedName>
</protein>
<dbReference type="InterPro" id="IPR012337">
    <property type="entry name" value="RNaseH-like_sf"/>
</dbReference>
<dbReference type="KEGG" id="scs:Sta7437_1501"/>
<dbReference type="EMBL" id="CP003653">
    <property type="protein sequence ID" value="AFZ37100.1"/>
    <property type="molecule type" value="Genomic_DNA"/>
</dbReference>
<evidence type="ECO:0000313" key="2">
    <source>
        <dbReference type="EMBL" id="AFZ34073.1"/>
    </source>
</evidence>
<reference evidence="4" key="1">
    <citation type="submission" date="2012-06" db="EMBL/GenBank/DDBJ databases">
        <title>Finished chromosome of genome of Stanieria cyanosphaera PCC 7437.</title>
        <authorList>
            <consortium name="US DOE Joint Genome Institute"/>
            <person name="Gugger M."/>
            <person name="Coursin T."/>
            <person name="Rippka R."/>
            <person name="Tandeau De Marsac N."/>
            <person name="Huntemann M."/>
            <person name="Wei C.-L."/>
            <person name="Han J."/>
            <person name="Detter J.C."/>
            <person name="Han C."/>
            <person name="Tapia R."/>
            <person name="Davenport K."/>
            <person name="Daligault H."/>
            <person name="Erkkila T."/>
            <person name="Gu W."/>
            <person name="Munk A.C.C."/>
            <person name="Teshima H."/>
            <person name="Xu Y."/>
            <person name="Chain P."/>
            <person name="Chen A."/>
            <person name="Krypides N."/>
            <person name="Mavromatis K."/>
            <person name="Markowitz V."/>
            <person name="Szeto E."/>
            <person name="Ivanova N."/>
            <person name="Mikhailova N."/>
            <person name="Ovchinnikova G."/>
            <person name="Pagani I."/>
            <person name="Pati A."/>
            <person name="Goodwin L."/>
            <person name="Peters L."/>
            <person name="Pitluck S."/>
            <person name="Woyke T."/>
            <person name="Kerfeld C."/>
        </authorList>
    </citation>
    <scope>NUCLEOTIDE SEQUENCE</scope>
    <source>
        <strain evidence="4">PCC 7437</strain>
    </source>
</reference>
<feature type="domain" description="Transposase IS701-like DDE" evidence="1">
    <location>
        <begin position="22"/>
        <end position="255"/>
    </location>
</feature>